<reference evidence="1 2" key="1">
    <citation type="journal article" date="2024" name="G3 (Bethesda)">
        <title>Genome assembly of Hibiscus sabdariffa L. provides insights into metabolisms of medicinal natural products.</title>
        <authorList>
            <person name="Kim T."/>
        </authorList>
    </citation>
    <scope>NUCLEOTIDE SEQUENCE [LARGE SCALE GENOMIC DNA]</scope>
    <source>
        <strain evidence="1">TK-2024</strain>
        <tissue evidence="1">Old leaves</tissue>
    </source>
</reference>
<keyword evidence="2" id="KW-1185">Reference proteome</keyword>
<dbReference type="Proteomes" id="UP001396334">
    <property type="component" value="Unassembled WGS sequence"/>
</dbReference>
<comment type="caution">
    <text evidence="1">The sequence shown here is derived from an EMBL/GenBank/DDBJ whole genome shotgun (WGS) entry which is preliminary data.</text>
</comment>
<organism evidence="1 2">
    <name type="scientific">Hibiscus sabdariffa</name>
    <name type="common">roselle</name>
    <dbReference type="NCBI Taxonomy" id="183260"/>
    <lineage>
        <taxon>Eukaryota</taxon>
        <taxon>Viridiplantae</taxon>
        <taxon>Streptophyta</taxon>
        <taxon>Embryophyta</taxon>
        <taxon>Tracheophyta</taxon>
        <taxon>Spermatophyta</taxon>
        <taxon>Magnoliopsida</taxon>
        <taxon>eudicotyledons</taxon>
        <taxon>Gunneridae</taxon>
        <taxon>Pentapetalae</taxon>
        <taxon>rosids</taxon>
        <taxon>malvids</taxon>
        <taxon>Malvales</taxon>
        <taxon>Malvaceae</taxon>
        <taxon>Malvoideae</taxon>
        <taxon>Hibiscus</taxon>
    </lineage>
</organism>
<name>A0ABR2U8G9_9ROSI</name>
<dbReference type="EMBL" id="JBBPBN010000001">
    <property type="protein sequence ID" value="KAK9045757.1"/>
    <property type="molecule type" value="Genomic_DNA"/>
</dbReference>
<evidence type="ECO:0000313" key="2">
    <source>
        <dbReference type="Proteomes" id="UP001396334"/>
    </source>
</evidence>
<evidence type="ECO:0000313" key="1">
    <source>
        <dbReference type="EMBL" id="KAK9045757.1"/>
    </source>
</evidence>
<gene>
    <name evidence="1" type="ORF">V6N11_051665</name>
</gene>
<sequence length="166" mass="17903">MQRQIALLHDAPNGVVSIRGVRLLPRIAGRDGVGCHACSIARLTTVLMDHPYLLHKFASLGRLLWAIAGYCGAKDIPHDPMVHTDTSNVVEEAVEDVSLDPENSETAADRLASEDVPYDPMANSDDLVHDAITEVADLIIRDVAALILGVSVASDATVTLRYLNQL</sequence>
<protein>
    <submittedName>
        <fullName evidence="1">Uncharacterized protein</fullName>
    </submittedName>
</protein>
<accession>A0ABR2U8G9</accession>
<proteinExistence type="predicted"/>